<accession>A0A2T0U341</accession>
<name>A0A2T0U341_9SPHI</name>
<evidence type="ECO:0000313" key="2">
    <source>
        <dbReference type="Proteomes" id="UP000238034"/>
    </source>
</evidence>
<dbReference type="RefSeq" id="WP_106293312.1">
    <property type="nucleotide sequence ID" value="NZ_PVTH01000006.1"/>
</dbReference>
<dbReference type="Pfam" id="PF09926">
    <property type="entry name" value="DUF2158"/>
    <property type="match status" value="1"/>
</dbReference>
<comment type="caution">
    <text evidence="1">The sequence shown here is derived from an EMBL/GenBank/DDBJ whole genome shotgun (WGS) entry which is preliminary data.</text>
</comment>
<protein>
    <submittedName>
        <fullName evidence="1">Uncharacterized protein DUF2158</fullName>
    </submittedName>
</protein>
<sequence length="65" mass="7598">MKVLKPEDFLIGDIVQLKSGGPKMTVIEIELNFIKSKYWNIDKGTFEYDHSDFETLINFTAEKRD</sequence>
<proteinExistence type="predicted"/>
<dbReference type="Proteomes" id="UP000238034">
    <property type="component" value="Unassembled WGS sequence"/>
</dbReference>
<dbReference type="AlphaFoldDB" id="A0A2T0U341"/>
<reference evidence="1 2" key="1">
    <citation type="submission" date="2018-03" db="EMBL/GenBank/DDBJ databases">
        <title>Genomic Encyclopedia of Type Strains, Phase III (KMG-III): the genomes of soil and plant-associated and newly described type strains.</title>
        <authorList>
            <person name="Whitman W."/>
        </authorList>
    </citation>
    <scope>NUCLEOTIDE SEQUENCE [LARGE SCALE GENOMIC DNA]</scope>
    <source>
        <strain evidence="1 2">CGMCC 1.9313</strain>
    </source>
</reference>
<evidence type="ECO:0000313" key="1">
    <source>
        <dbReference type="EMBL" id="PRY52268.1"/>
    </source>
</evidence>
<gene>
    <name evidence="1" type="ORF">B0I27_10627</name>
</gene>
<dbReference type="EMBL" id="PVTH01000006">
    <property type="protein sequence ID" value="PRY52268.1"/>
    <property type="molecule type" value="Genomic_DNA"/>
</dbReference>
<dbReference type="OrthoDB" id="1264301at2"/>
<organism evidence="1 2">
    <name type="scientific">Arcticibacter pallidicorallinus</name>
    <dbReference type="NCBI Taxonomy" id="1259464"/>
    <lineage>
        <taxon>Bacteria</taxon>
        <taxon>Pseudomonadati</taxon>
        <taxon>Bacteroidota</taxon>
        <taxon>Sphingobacteriia</taxon>
        <taxon>Sphingobacteriales</taxon>
        <taxon>Sphingobacteriaceae</taxon>
        <taxon>Arcticibacter</taxon>
    </lineage>
</organism>
<dbReference type="InterPro" id="IPR019226">
    <property type="entry name" value="DUF2158"/>
</dbReference>
<keyword evidence="2" id="KW-1185">Reference proteome</keyword>